<dbReference type="InterPro" id="IPR015943">
    <property type="entry name" value="WD40/YVTN_repeat-like_dom_sf"/>
</dbReference>
<dbReference type="SUPFAM" id="SSF50998">
    <property type="entry name" value="Quinoprotein alcohol dehydrogenase-like"/>
    <property type="match status" value="2"/>
</dbReference>
<reference evidence="3 4" key="1">
    <citation type="submission" date="2016-10" db="EMBL/GenBank/DDBJ databases">
        <authorList>
            <person name="de Groot N.N."/>
        </authorList>
    </citation>
    <scope>NUCLEOTIDE SEQUENCE [LARGE SCALE GENOMIC DNA]</scope>
    <source>
        <strain evidence="3 4">CDM_5</strain>
    </source>
</reference>
<dbReference type="InterPro" id="IPR002372">
    <property type="entry name" value="PQQ_rpt_dom"/>
</dbReference>
<dbReference type="SMART" id="SM00564">
    <property type="entry name" value="PQQ"/>
    <property type="match status" value="4"/>
</dbReference>
<dbReference type="PANTHER" id="PTHR34512:SF30">
    <property type="entry name" value="OUTER MEMBRANE PROTEIN ASSEMBLY FACTOR BAMB"/>
    <property type="match status" value="1"/>
</dbReference>
<dbReference type="Proteomes" id="UP000183894">
    <property type="component" value="Unassembled WGS sequence"/>
</dbReference>
<gene>
    <name evidence="3" type="ORF">SAMN04488691_10874</name>
</gene>
<dbReference type="Gene3D" id="2.130.10.10">
    <property type="entry name" value="YVTN repeat-like/Quinoprotein amine dehydrogenase"/>
    <property type="match status" value="1"/>
</dbReference>
<feature type="region of interest" description="Disordered" evidence="1">
    <location>
        <begin position="18"/>
        <end position="64"/>
    </location>
</feature>
<evidence type="ECO:0000259" key="2">
    <source>
        <dbReference type="Pfam" id="PF13360"/>
    </source>
</evidence>
<evidence type="ECO:0000256" key="1">
    <source>
        <dbReference type="SAM" id="MobiDB-lite"/>
    </source>
</evidence>
<dbReference type="Gene3D" id="2.40.128.630">
    <property type="match status" value="1"/>
</dbReference>
<dbReference type="EMBL" id="FOAD01000008">
    <property type="protein sequence ID" value="SEL79873.1"/>
    <property type="molecule type" value="Genomic_DNA"/>
</dbReference>
<dbReference type="PROSITE" id="PS51257">
    <property type="entry name" value="PROKAR_LIPOPROTEIN"/>
    <property type="match status" value="1"/>
</dbReference>
<name>A0A1H7T4Z6_HALLR</name>
<dbReference type="PANTHER" id="PTHR34512">
    <property type="entry name" value="CELL SURFACE PROTEIN"/>
    <property type="match status" value="1"/>
</dbReference>
<dbReference type="AlphaFoldDB" id="A0A1H7T4Z6"/>
<feature type="domain" description="Pyrrolo-quinoline quinone repeat" evidence="2">
    <location>
        <begin position="175"/>
        <end position="367"/>
    </location>
</feature>
<dbReference type="Pfam" id="PF13360">
    <property type="entry name" value="PQQ_2"/>
    <property type="match status" value="1"/>
</dbReference>
<evidence type="ECO:0000313" key="4">
    <source>
        <dbReference type="Proteomes" id="UP000183894"/>
    </source>
</evidence>
<dbReference type="InterPro" id="IPR018391">
    <property type="entry name" value="PQQ_b-propeller_rpt"/>
</dbReference>
<protein>
    <submittedName>
        <fullName evidence="3">Outer membrane protein assembly factor BamB, contains PQQ-like beta-propeller repeat</fullName>
    </submittedName>
</protein>
<accession>A0A1H7T4Z6</accession>
<feature type="compositionally biased region" description="Polar residues" evidence="1">
    <location>
        <begin position="35"/>
        <end position="48"/>
    </location>
</feature>
<dbReference type="InterPro" id="IPR011047">
    <property type="entry name" value="Quinoprotein_ADH-like_sf"/>
</dbReference>
<organism evidence="3 4">
    <name type="scientific">Haloferax larsenii</name>
    <dbReference type="NCBI Taxonomy" id="302484"/>
    <lineage>
        <taxon>Archaea</taxon>
        <taxon>Methanobacteriati</taxon>
        <taxon>Methanobacteriota</taxon>
        <taxon>Stenosarchaea group</taxon>
        <taxon>Halobacteria</taxon>
        <taxon>Halobacteriales</taxon>
        <taxon>Haloferacaceae</taxon>
        <taxon>Haloferax</taxon>
    </lineage>
</organism>
<evidence type="ECO:0000313" key="3">
    <source>
        <dbReference type="EMBL" id="SEL79873.1"/>
    </source>
</evidence>
<sequence>MYRRALLVSVAASLAGCSLSPESTSTPDSTREWSQKGTIETVGSSWTAQHGDRARSGTGAQMSEPEMAWSTRLSGSVIQPPSQPLVDGRVVVQARKFSTTAIDALTGEQAWEVEVPDGERLVKPPSLADGWVYTVSKTAVARIDLKTGTRETIHQFPESVTIRTSPLIVDGAIIVGVHRNTGSQLIVFDHPAASPTTLSAPAAPRHLAASPDMIYVRTKNTLFAVDIDSWSVQWTHPRLESGHLGDVPLVWNGTVYTGTGDGDFVAVDGTTGAQQWQTQLNGTQSFSPTVLDETLYTTDTGGTLYQISPDTGAIQATATAEASEDLPGVASGNIDQSPVVAGNRVLFVAPDGGLAIASPSESGLDVRRLPTFEYRAVAPPAVVRGGLFVSAAPLLYGLRA</sequence>
<proteinExistence type="predicted"/>